<feature type="region of interest" description="Disordered" evidence="3">
    <location>
        <begin position="71"/>
        <end position="122"/>
    </location>
</feature>
<dbReference type="CDD" id="cd07323">
    <property type="entry name" value="LAM"/>
    <property type="match status" value="1"/>
</dbReference>
<evidence type="ECO:0000256" key="1">
    <source>
        <dbReference type="ARBA" id="ARBA00022884"/>
    </source>
</evidence>
<evidence type="ECO:0000256" key="2">
    <source>
        <dbReference type="PROSITE-ProRule" id="PRU00332"/>
    </source>
</evidence>
<protein>
    <submittedName>
        <fullName evidence="5">Putative la-related protein 1A</fullName>
    </submittedName>
</protein>
<dbReference type="Gene3D" id="1.10.10.10">
    <property type="entry name" value="Winged helix-like DNA-binding domain superfamily/Winged helix DNA-binding domain"/>
    <property type="match status" value="1"/>
</dbReference>
<gene>
    <name evidence="5" type="ORF">Din_026612</name>
</gene>
<dbReference type="SMART" id="SM00684">
    <property type="entry name" value="DM15"/>
    <property type="match status" value="3"/>
</dbReference>
<organism evidence="5">
    <name type="scientific">Davidia involucrata</name>
    <name type="common">Dove tree</name>
    <dbReference type="NCBI Taxonomy" id="16924"/>
    <lineage>
        <taxon>Eukaryota</taxon>
        <taxon>Viridiplantae</taxon>
        <taxon>Streptophyta</taxon>
        <taxon>Embryophyta</taxon>
        <taxon>Tracheophyta</taxon>
        <taxon>Spermatophyta</taxon>
        <taxon>Magnoliopsida</taxon>
        <taxon>eudicotyledons</taxon>
        <taxon>Gunneridae</taxon>
        <taxon>Pentapetalae</taxon>
        <taxon>asterids</taxon>
        <taxon>Cornales</taxon>
        <taxon>Nyssaceae</taxon>
        <taxon>Davidia</taxon>
    </lineage>
</organism>
<evidence type="ECO:0000256" key="3">
    <source>
        <dbReference type="SAM" id="MobiDB-lite"/>
    </source>
</evidence>
<dbReference type="SUPFAM" id="SSF46785">
    <property type="entry name" value="Winged helix' DNA-binding domain"/>
    <property type="match status" value="1"/>
</dbReference>
<evidence type="ECO:0000313" key="5">
    <source>
        <dbReference type="EMBL" id="MPA57171.1"/>
    </source>
</evidence>
<evidence type="ECO:0000259" key="4">
    <source>
        <dbReference type="PROSITE" id="PS50961"/>
    </source>
</evidence>
<feature type="region of interest" description="Disordered" evidence="3">
    <location>
        <begin position="1"/>
        <end position="36"/>
    </location>
</feature>
<dbReference type="GO" id="GO:0048255">
    <property type="term" value="P:mRNA stabilization"/>
    <property type="evidence" value="ECO:0007669"/>
    <property type="project" value="InterPro"/>
</dbReference>
<dbReference type="EMBL" id="GHES01026612">
    <property type="protein sequence ID" value="MPA57171.1"/>
    <property type="molecule type" value="Transcribed_RNA"/>
</dbReference>
<dbReference type="PANTHER" id="PTHR22792:SF101">
    <property type="entry name" value="LA-RELATED PROTEIN 1A"/>
    <property type="match status" value="1"/>
</dbReference>
<feature type="region of interest" description="Disordered" evidence="3">
    <location>
        <begin position="641"/>
        <end position="705"/>
    </location>
</feature>
<feature type="domain" description="HTH La-type RNA-binding" evidence="4">
    <location>
        <begin position="303"/>
        <end position="392"/>
    </location>
</feature>
<feature type="compositionally biased region" description="Polar residues" evidence="3">
    <location>
        <begin position="659"/>
        <end position="671"/>
    </location>
</feature>
<dbReference type="InterPro" id="IPR006630">
    <property type="entry name" value="La_HTH"/>
</dbReference>
<proteinExistence type="predicted"/>
<feature type="region of interest" description="Disordered" evidence="3">
    <location>
        <begin position="749"/>
        <end position="785"/>
    </location>
</feature>
<feature type="region of interest" description="Disordered" evidence="3">
    <location>
        <begin position="499"/>
        <end position="527"/>
    </location>
</feature>
<dbReference type="SMART" id="SM00715">
    <property type="entry name" value="LA"/>
    <property type="match status" value="1"/>
</dbReference>
<dbReference type="InterPro" id="IPR045180">
    <property type="entry name" value="La_dom_prot"/>
</dbReference>
<dbReference type="AlphaFoldDB" id="A0A5B7AP43"/>
<sequence>MVMADNEGGDDQKEASGPKSPWKTPPPLVVDGKAAADAPVMGANSWPALSDAQRTKISDAAAAATKPLAAVADGATASPPAPGSSEQQKSHGLGNPNHKHLPLRQQKSGSKHNPNGAPPFPVPLPYHQPSIPPVFHTMIPAAHIPVPGYAYQPCPGPFPSVETQLVKSGCENPMQAFVPPVNGIDANRSVPAPPRGDPNAYAVNFSNRRHNVQETGGHFNPAWHKQRAFGPRDSIHVQQSIGPRALIRAPFFGPAPGFIGGPSFPGPPGSMYYLPAAPPGSIRVPYPPCFVSHPLNSGTSMLPPEILPLRATIVKQIDYYFSDGNLQNDHYLLSLMDDQGWVPISKISDFKRVKKMSTDIPFILDALQSSSAVEVQGDKIRRRDEWSKWISPSAEHKLSSAAQTPQEQLMEKATVALKNNGFNNETSKGTSGGTNEFSSTNEGLVEHLSSYRDTQNVSINGNAEHNREKVLCDCRTQAFGGGNGDSSRQLNCESNIKSSDLDAVDGSPYPDSSQGAEPARFVDHESHKSESMELISNFAELNMDDLSDDFASTFMFDEELELEQKTIKKDHLSSIRRTDDEDDEIFVNDQAVERLVIVTQNNGTGEGSRIGVKESKSISNELASAINDGLYFYEQELKAKQSNRRKTNLSNESKDGNPRFSNTAMAVSNSRAGEHSSGGSACEGPGNANSRRKQNKGFPKQQSNHKQRLFFSNFKNHGTGCNSFGIISESPPSYSVGFFFSSTPPESHGLRSSKLSASPHGNLSGSSPPVGSMPKPFPPFQHPSHQLLEENGFRQQKYLKYHKRCLNDRKKLGIGCSEEMNTLYRFWSYFLRDMFVPSMYNEFQKLALEDAAANYNYGVECLFRFYSYGLEKEFREDLYEDFEQLTLDFYNKGNLYGLEKYWAFHHYHRMRDQKAPLKKHSELDKLLSEEFCSLDDFHCAKGKATVKGDCQ</sequence>
<accession>A0A5B7AP43</accession>
<dbReference type="PANTHER" id="PTHR22792">
    <property type="entry name" value="LUPUS LA PROTEIN-RELATED"/>
    <property type="match status" value="1"/>
</dbReference>
<dbReference type="InterPro" id="IPR036388">
    <property type="entry name" value="WH-like_DNA-bd_sf"/>
</dbReference>
<dbReference type="GO" id="GO:0000339">
    <property type="term" value="F:RNA cap binding"/>
    <property type="evidence" value="ECO:0007669"/>
    <property type="project" value="InterPro"/>
</dbReference>
<dbReference type="PROSITE" id="PS50961">
    <property type="entry name" value="HTH_LA"/>
    <property type="match status" value="1"/>
</dbReference>
<keyword evidence="1 2" id="KW-0694">RNA-binding</keyword>
<dbReference type="Pfam" id="PF05383">
    <property type="entry name" value="La"/>
    <property type="match status" value="1"/>
</dbReference>
<feature type="region of interest" description="Disordered" evidence="3">
    <location>
        <begin position="420"/>
        <end position="440"/>
    </location>
</feature>
<reference evidence="5" key="1">
    <citation type="submission" date="2019-08" db="EMBL/GenBank/DDBJ databases">
        <title>Reference gene set and small RNA set construction with multiple tissues from Davidia involucrata Baill.</title>
        <authorList>
            <person name="Yang H."/>
            <person name="Zhou C."/>
            <person name="Li G."/>
            <person name="Wang J."/>
            <person name="Gao P."/>
            <person name="Wang M."/>
            <person name="Wang R."/>
            <person name="Zhao Y."/>
        </authorList>
    </citation>
    <scope>NUCLEOTIDE SEQUENCE</scope>
    <source>
        <tissue evidence="5">Mixed with DoveR01_LX</tissue>
    </source>
</reference>
<dbReference type="Pfam" id="PF21071">
    <property type="entry name" value="LARP1_HEAT"/>
    <property type="match status" value="1"/>
</dbReference>
<feature type="compositionally biased region" description="Polar residues" evidence="3">
    <location>
        <begin position="753"/>
        <end position="769"/>
    </location>
</feature>
<name>A0A5B7AP43_DAVIN</name>
<dbReference type="InterPro" id="IPR036390">
    <property type="entry name" value="WH_DNA-bd_sf"/>
</dbReference>
<dbReference type="InterPro" id="IPR006607">
    <property type="entry name" value="DM15"/>
</dbReference>